<evidence type="ECO:0000256" key="1">
    <source>
        <dbReference type="RuleBase" id="RU366020"/>
    </source>
</evidence>
<comment type="catalytic activity">
    <reaction evidence="1">
        <text>O-phospho-L-threonyl-[protein] + H2O = L-threonyl-[protein] + phosphate</text>
        <dbReference type="Rhea" id="RHEA:47004"/>
        <dbReference type="Rhea" id="RHEA-COMP:11060"/>
        <dbReference type="Rhea" id="RHEA-COMP:11605"/>
        <dbReference type="ChEBI" id="CHEBI:15377"/>
        <dbReference type="ChEBI" id="CHEBI:30013"/>
        <dbReference type="ChEBI" id="CHEBI:43474"/>
        <dbReference type="ChEBI" id="CHEBI:61977"/>
        <dbReference type="EC" id="3.1.3.16"/>
    </reaction>
</comment>
<feature type="domain" description="PPM-type phosphatase" evidence="2">
    <location>
        <begin position="258"/>
        <end position="541"/>
    </location>
</feature>
<keyword evidence="1" id="KW-0464">Manganese</keyword>
<keyword evidence="1" id="KW-0904">Protein phosphatase</keyword>
<dbReference type="InterPro" id="IPR036457">
    <property type="entry name" value="PPM-type-like_dom_sf"/>
</dbReference>
<dbReference type="SMART" id="SM00332">
    <property type="entry name" value="PP2Cc"/>
    <property type="match status" value="1"/>
</dbReference>
<dbReference type="EMBL" id="CCBN010000018">
    <property type="protein sequence ID" value="CDO57036.1"/>
    <property type="molecule type" value="Genomic_DNA"/>
</dbReference>
<dbReference type="GO" id="GO:0046872">
    <property type="term" value="F:metal ion binding"/>
    <property type="evidence" value="ECO:0007669"/>
    <property type="project" value="UniProtKB-UniRule"/>
</dbReference>
<keyword evidence="1" id="KW-0479">Metal-binding</keyword>
<dbReference type="SMART" id="SM00331">
    <property type="entry name" value="PP2C_SIG"/>
    <property type="match status" value="1"/>
</dbReference>
<proteinExistence type="inferred from homology"/>
<comment type="cofactor">
    <cofactor evidence="1">
        <name>Mg(2+)</name>
        <dbReference type="ChEBI" id="CHEBI:18420"/>
    </cofactor>
</comment>
<reference evidence="3" key="1">
    <citation type="submission" date="2014-03" db="EMBL/GenBank/DDBJ databases">
        <authorList>
            <person name="Casaregola S."/>
        </authorList>
    </citation>
    <scope>NUCLEOTIDE SEQUENCE [LARGE SCALE GENOMIC DNA]</scope>
    <source>
        <strain evidence="3">CLIB 918</strain>
    </source>
</reference>
<dbReference type="GO" id="GO:0004722">
    <property type="term" value="F:protein serine/threonine phosphatase activity"/>
    <property type="evidence" value="ECO:0007669"/>
    <property type="project" value="UniProtKB-EC"/>
</dbReference>
<gene>
    <name evidence="3" type="ORF">BN980_GECA18s01264g</name>
</gene>
<evidence type="ECO:0000313" key="3">
    <source>
        <dbReference type="EMBL" id="CDO57036.1"/>
    </source>
</evidence>
<dbReference type="AlphaFoldDB" id="A0A0J9XJ57"/>
<keyword evidence="4" id="KW-1185">Reference proteome</keyword>
<dbReference type="STRING" id="1173061.A0A0J9XJ57"/>
<name>A0A0J9XJ57_GEOCN</name>
<dbReference type="InterPro" id="IPR001932">
    <property type="entry name" value="PPM-type_phosphatase-like_dom"/>
</dbReference>
<comment type="caution">
    <text evidence="3">The sequence shown here is derived from an EMBL/GenBank/DDBJ whole genome shotgun (WGS) entry which is preliminary data.</text>
</comment>
<dbReference type="PROSITE" id="PS51746">
    <property type="entry name" value="PPM_2"/>
    <property type="match status" value="1"/>
</dbReference>
<dbReference type="InterPro" id="IPR039123">
    <property type="entry name" value="PPTC7"/>
</dbReference>
<dbReference type="SUPFAM" id="SSF81606">
    <property type="entry name" value="PP2C-like"/>
    <property type="match status" value="1"/>
</dbReference>
<comment type="catalytic activity">
    <reaction evidence="1">
        <text>O-phospho-L-seryl-[protein] + H2O = L-seryl-[protein] + phosphate</text>
        <dbReference type="Rhea" id="RHEA:20629"/>
        <dbReference type="Rhea" id="RHEA-COMP:9863"/>
        <dbReference type="Rhea" id="RHEA-COMP:11604"/>
        <dbReference type="ChEBI" id="CHEBI:15377"/>
        <dbReference type="ChEBI" id="CHEBI:29999"/>
        <dbReference type="ChEBI" id="CHEBI:43474"/>
        <dbReference type="ChEBI" id="CHEBI:83421"/>
        <dbReference type="EC" id="3.1.3.16"/>
    </reaction>
</comment>
<evidence type="ECO:0000259" key="2">
    <source>
        <dbReference type="PROSITE" id="PS51746"/>
    </source>
</evidence>
<dbReference type="Pfam" id="PF07228">
    <property type="entry name" value="SpoIIE"/>
    <property type="match status" value="1"/>
</dbReference>
<evidence type="ECO:0000313" key="4">
    <source>
        <dbReference type="Proteomes" id="UP000242525"/>
    </source>
</evidence>
<protein>
    <recommendedName>
        <fullName evidence="1">Protein phosphatase</fullName>
        <ecNumber evidence="1">3.1.3.16</ecNumber>
    </recommendedName>
</protein>
<dbReference type="EC" id="3.1.3.16" evidence="1"/>
<dbReference type="Proteomes" id="UP000242525">
    <property type="component" value="Unassembled WGS sequence"/>
</dbReference>
<dbReference type="PANTHER" id="PTHR12320">
    <property type="entry name" value="PROTEIN PHOSPHATASE 2C"/>
    <property type="match status" value="1"/>
</dbReference>
<dbReference type="PANTHER" id="PTHR12320:SF84">
    <property type="entry name" value="PROTEIN PHOSPHATASE"/>
    <property type="match status" value="1"/>
</dbReference>
<keyword evidence="1" id="KW-0378">Hydrolase</keyword>
<organism evidence="3 4">
    <name type="scientific">Geotrichum candidum</name>
    <name type="common">Oospora lactis</name>
    <name type="synonym">Dipodascus geotrichum</name>
    <dbReference type="NCBI Taxonomy" id="1173061"/>
    <lineage>
        <taxon>Eukaryota</taxon>
        <taxon>Fungi</taxon>
        <taxon>Dikarya</taxon>
        <taxon>Ascomycota</taxon>
        <taxon>Saccharomycotina</taxon>
        <taxon>Dipodascomycetes</taxon>
        <taxon>Dipodascales</taxon>
        <taxon>Dipodascaceae</taxon>
        <taxon>Geotrichum</taxon>
    </lineage>
</organism>
<dbReference type="Gene3D" id="3.60.40.10">
    <property type="entry name" value="PPM-type phosphatase domain"/>
    <property type="match status" value="1"/>
</dbReference>
<comment type="similarity">
    <text evidence="1">Belongs to the PP2C family.</text>
</comment>
<dbReference type="OrthoDB" id="25675at2759"/>
<accession>A0A0J9XJ57</accession>
<comment type="cofactor">
    <cofactor evidence="1">
        <name>Mn(2+)</name>
        <dbReference type="ChEBI" id="CHEBI:29035"/>
    </cofactor>
</comment>
<keyword evidence="1" id="KW-0460">Magnesium</keyword>
<sequence length="548" mass="59499">MLTRHSAIRFSFYHRPFLRCYQSTKPSAATTTSTSPNNAQLDDSRYLSHGQLISTPSSFHVPQLSPEDSEHFSRLPPYSNHWLTEYGLGTTTAITTAGIGTDWHHHTSSDSDSDTTRRKIIQNTVVDFENAYFIPRVQKPIIRQVLFDEVHSASPRGRVVTVERAKAFAEANVTPLFAAAESKEATNHPLEFRFVTGGYAYHSSKNPARSILTAALPHALFDGPAAEQPVTLSDGSCTTIMTRGSTDSNDNEGLNAVPIEAFDKLEFGDLTSMACGEDSAVGSTQLLGLADGVSGWSHRVGGHAALWSRLILHRTASHYVDNYNKHAAIAETTDETKENSNEAVSALRSKDLLDALDDGFTDAKEILTEHKEIGSSTLILAALDQSSATADTANLQVLNIGDSSIWVFRDGEVVFTIEHAPKLENCPSQLGTNTTGTPSALVSPYTIPVRTGDIVLLSSDGVSDNLWINEISDILREKYFSAREHADPGEDLLQRAADAIVLTATDRSFDNFAVCPYQLNAAPYSTGGGKTDDISVLLAEIVERPSAE</sequence>